<evidence type="ECO:0000256" key="1">
    <source>
        <dbReference type="SAM" id="Phobius"/>
    </source>
</evidence>
<keyword evidence="1" id="KW-0472">Membrane</keyword>
<evidence type="ECO:0000313" key="2">
    <source>
        <dbReference type="EMBL" id="HIH16076.1"/>
    </source>
</evidence>
<reference evidence="2" key="1">
    <citation type="journal article" date="2020" name="bioRxiv">
        <title>A rank-normalized archaeal taxonomy based on genome phylogeny resolves widespread incomplete and uneven classifications.</title>
        <authorList>
            <person name="Rinke C."/>
            <person name="Chuvochina M."/>
            <person name="Mussig A.J."/>
            <person name="Chaumeil P.-A."/>
            <person name="Waite D.W."/>
            <person name="Whitman W.B."/>
            <person name="Parks D.H."/>
            <person name="Hugenholtz P."/>
        </authorList>
    </citation>
    <scope>NUCLEOTIDE SEQUENCE</scope>
    <source>
        <strain evidence="2">UBA10219</strain>
    </source>
</reference>
<dbReference type="AlphaFoldDB" id="A0A7J4JLE4"/>
<keyword evidence="1" id="KW-1133">Transmembrane helix</keyword>
<dbReference type="EMBL" id="DUGH01000037">
    <property type="protein sequence ID" value="HIH16076.1"/>
    <property type="molecule type" value="Genomic_DNA"/>
</dbReference>
<proteinExistence type="predicted"/>
<reference evidence="3" key="3">
    <citation type="submission" date="2021-05" db="EMBL/GenBank/DDBJ databases">
        <title>Protein family content uncovers lineage relationships and bacterial pathway maintenance mechanisms in DPANN archaea.</title>
        <authorList>
            <person name="Castelle C.J."/>
            <person name="Meheust R."/>
            <person name="Jaffe A.L."/>
            <person name="Seitz K."/>
            <person name="Gong X."/>
            <person name="Baker B.J."/>
            <person name="Banfield J.F."/>
        </authorList>
    </citation>
    <scope>NUCLEOTIDE SEQUENCE</scope>
    <source>
        <strain evidence="3">RIFCSPLOWO2_01_FULL_58_19</strain>
    </source>
</reference>
<evidence type="ECO:0000313" key="3">
    <source>
        <dbReference type="EMBL" id="MBS3062328.1"/>
    </source>
</evidence>
<keyword evidence="1" id="KW-0812">Transmembrane</keyword>
<protein>
    <submittedName>
        <fullName evidence="2">Uncharacterized protein</fullName>
    </submittedName>
</protein>
<reference evidence="3" key="2">
    <citation type="submission" date="2021-03" db="EMBL/GenBank/DDBJ databases">
        <authorList>
            <person name="Jaffe A."/>
        </authorList>
    </citation>
    <scope>NUCLEOTIDE SEQUENCE</scope>
    <source>
        <strain evidence="3">RIFCSPLOWO2_01_FULL_58_19</strain>
    </source>
</reference>
<dbReference type="Proteomes" id="UP000564964">
    <property type="component" value="Unassembled WGS sequence"/>
</dbReference>
<dbReference type="EMBL" id="JAGVWE010000002">
    <property type="protein sequence ID" value="MBS3062328.1"/>
    <property type="molecule type" value="Genomic_DNA"/>
</dbReference>
<dbReference type="Proteomes" id="UP000678237">
    <property type="component" value="Unassembled WGS sequence"/>
</dbReference>
<comment type="caution">
    <text evidence="2">The sequence shown here is derived from an EMBL/GenBank/DDBJ whole genome shotgun (WGS) entry which is preliminary data.</text>
</comment>
<organism evidence="2 4">
    <name type="scientific">Candidatus Iainarchaeum sp</name>
    <dbReference type="NCBI Taxonomy" id="3101447"/>
    <lineage>
        <taxon>Archaea</taxon>
        <taxon>Candidatus Iainarchaeota</taxon>
        <taxon>Candidatus Iainarchaeia</taxon>
        <taxon>Candidatus Iainarchaeales</taxon>
        <taxon>Candidatus Iainarchaeaceae</taxon>
        <taxon>Candidatus Iainarchaeum</taxon>
    </lineage>
</organism>
<accession>A0A7J4JLE4</accession>
<sequence>MAYTHLDRAVKRVRRGKNPATPRLARRAVFALGKRGRQAEAKWHRRVAWYADQSIQRLQSARADIIAGRYLPRLLSTVLSPRHHRKPHAKQFVARMAGTVAASTGSVAGGYATGSVWGLLAGIGVGFALGATGIRRATNRRLPRDARLVQAVDEFLLEGGFWCHGRGDTWVNASKNGEYSVESTGKRFVSEVKASNRQRVEELLALLRKVRKAHYDAMLGAEARLAEKNPEVPDGT</sequence>
<evidence type="ECO:0000313" key="4">
    <source>
        <dbReference type="Proteomes" id="UP000564964"/>
    </source>
</evidence>
<feature type="transmembrane region" description="Helical" evidence="1">
    <location>
        <begin position="117"/>
        <end position="134"/>
    </location>
</feature>
<name>A0A7J4JLE4_9ARCH</name>
<feature type="transmembrane region" description="Helical" evidence="1">
    <location>
        <begin position="92"/>
        <end position="111"/>
    </location>
</feature>
<gene>
    <name evidence="2" type="ORF">HA252_01585</name>
    <name evidence="3" type="ORF">J4203_00505</name>
</gene>